<evidence type="ECO:0000259" key="1">
    <source>
        <dbReference type="Pfam" id="PF01872"/>
    </source>
</evidence>
<reference evidence="2 3" key="1">
    <citation type="submission" date="2022-09" db="EMBL/GenBank/DDBJ databases">
        <title>Chelativorans salina sp. nov., a novel slightly halophilic bacterium isolated from a saline lake sediment enrichment.</title>
        <authorList>
            <person name="Gao L."/>
            <person name="Fang B.-Z."/>
            <person name="Li W.-J."/>
        </authorList>
    </citation>
    <scope>NUCLEOTIDE SEQUENCE [LARGE SCALE GENOMIC DNA]</scope>
    <source>
        <strain evidence="2 3">EGI FJ00035</strain>
    </source>
</reference>
<dbReference type="PANTHER" id="PTHR38011">
    <property type="entry name" value="DIHYDROFOLATE REDUCTASE FAMILY PROTEIN (AFU_ORTHOLOGUE AFUA_8G06820)"/>
    <property type="match status" value="1"/>
</dbReference>
<dbReference type="Proteomes" id="UP001320831">
    <property type="component" value="Unassembled WGS sequence"/>
</dbReference>
<evidence type="ECO:0000313" key="3">
    <source>
        <dbReference type="Proteomes" id="UP001320831"/>
    </source>
</evidence>
<organism evidence="2 3">
    <name type="scientific">Chelativorans salis</name>
    <dbReference type="NCBI Taxonomy" id="2978478"/>
    <lineage>
        <taxon>Bacteria</taxon>
        <taxon>Pseudomonadati</taxon>
        <taxon>Pseudomonadota</taxon>
        <taxon>Alphaproteobacteria</taxon>
        <taxon>Hyphomicrobiales</taxon>
        <taxon>Phyllobacteriaceae</taxon>
        <taxon>Chelativorans</taxon>
    </lineage>
</organism>
<dbReference type="InterPro" id="IPR002734">
    <property type="entry name" value="RibDG_C"/>
</dbReference>
<dbReference type="RefSeq" id="WP_260901381.1">
    <property type="nucleotide sequence ID" value="NZ_JAOCZP010000002.1"/>
</dbReference>
<evidence type="ECO:0000313" key="2">
    <source>
        <dbReference type="EMBL" id="MCT7374849.1"/>
    </source>
</evidence>
<comment type="caution">
    <text evidence="2">The sequence shown here is derived from an EMBL/GenBank/DDBJ whole genome shotgun (WGS) entry which is preliminary data.</text>
</comment>
<gene>
    <name evidence="2" type="ORF">N5A92_07340</name>
</gene>
<protein>
    <submittedName>
        <fullName evidence="2">Dihydrofolate reductase family protein</fullName>
    </submittedName>
</protein>
<name>A0ABT2LLC0_9HYPH</name>
<dbReference type="InterPro" id="IPR024072">
    <property type="entry name" value="DHFR-like_dom_sf"/>
</dbReference>
<dbReference type="Gene3D" id="3.40.430.10">
    <property type="entry name" value="Dihydrofolate Reductase, subunit A"/>
    <property type="match status" value="1"/>
</dbReference>
<dbReference type="PANTHER" id="PTHR38011:SF2">
    <property type="entry name" value="BIFUNCTIONAL DEAMINASE-REDUCTASE DOMAIN PROTEIN"/>
    <property type="match status" value="1"/>
</dbReference>
<accession>A0ABT2LLC0</accession>
<dbReference type="InterPro" id="IPR050765">
    <property type="entry name" value="Riboflavin_Biosynth_HTPR"/>
</dbReference>
<dbReference type="EMBL" id="JAOCZP010000002">
    <property type="protein sequence ID" value="MCT7374849.1"/>
    <property type="molecule type" value="Genomic_DNA"/>
</dbReference>
<sequence>MRKVIVGAMVSLDGVMQAPGGPDEDPVSGFEYGGWVWPLFDETLGEALDEMFSRPFDLLLGRKTYDIFAAYWPYVEPDNSIGPLFDRVNKYVATRDPERKLEWQNSHRLGPDAVAAVKKLKEEDGPDLLTQGSTVLIKALFENGLVDEINMSVFPVVLGRGKRLFGEDSMPATWKLVSSKTSGSGVTVNRYVRDGEVATGSFALVEPTEAELERRRNLT</sequence>
<feature type="domain" description="Bacterial bifunctional deaminase-reductase C-terminal" evidence="1">
    <location>
        <begin position="2"/>
        <end position="187"/>
    </location>
</feature>
<dbReference type="SUPFAM" id="SSF53597">
    <property type="entry name" value="Dihydrofolate reductase-like"/>
    <property type="match status" value="1"/>
</dbReference>
<proteinExistence type="predicted"/>
<keyword evidence="3" id="KW-1185">Reference proteome</keyword>
<dbReference type="Pfam" id="PF01872">
    <property type="entry name" value="RibD_C"/>
    <property type="match status" value="1"/>
</dbReference>